<keyword evidence="1" id="KW-0812">Transmembrane</keyword>
<comment type="caution">
    <text evidence="2">The sequence shown here is derived from an EMBL/GenBank/DDBJ whole genome shotgun (WGS) entry which is preliminary data.</text>
</comment>
<evidence type="ECO:0000313" key="2">
    <source>
        <dbReference type="EMBL" id="ETO16194.1"/>
    </source>
</evidence>
<reference evidence="2 3" key="1">
    <citation type="journal article" date="2013" name="Curr. Biol.">
        <title>The Genome of the Foraminiferan Reticulomyxa filosa.</title>
        <authorList>
            <person name="Glockner G."/>
            <person name="Hulsmann N."/>
            <person name="Schleicher M."/>
            <person name="Noegel A.A."/>
            <person name="Eichinger L."/>
            <person name="Gallinger C."/>
            <person name="Pawlowski J."/>
            <person name="Sierra R."/>
            <person name="Euteneuer U."/>
            <person name="Pillet L."/>
            <person name="Moustafa A."/>
            <person name="Platzer M."/>
            <person name="Groth M."/>
            <person name="Szafranski K."/>
            <person name="Schliwa M."/>
        </authorList>
    </citation>
    <scope>NUCLEOTIDE SEQUENCE [LARGE SCALE GENOMIC DNA]</scope>
</reference>
<keyword evidence="3" id="KW-1185">Reference proteome</keyword>
<dbReference type="Proteomes" id="UP000023152">
    <property type="component" value="Unassembled WGS sequence"/>
</dbReference>
<accession>X6MQQ2</accession>
<evidence type="ECO:0000256" key="1">
    <source>
        <dbReference type="SAM" id="Phobius"/>
    </source>
</evidence>
<dbReference type="AlphaFoldDB" id="X6MQQ2"/>
<name>X6MQQ2_RETFI</name>
<keyword evidence="1" id="KW-0472">Membrane</keyword>
<gene>
    <name evidence="2" type="ORF">RFI_21163</name>
</gene>
<feature type="transmembrane region" description="Helical" evidence="1">
    <location>
        <begin position="46"/>
        <end position="67"/>
    </location>
</feature>
<feature type="transmembrane region" description="Helical" evidence="1">
    <location>
        <begin position="73"/>
        <end position="99"/>
    </location>
</feature>
<dbReference type="PROSITE" id="PS51257">
    <property type="entry name" value="PROKAR_LIPOPROTEIN"/>
    <property type="match status" value="1"/>
</dbReference>
<keyword evidence="1" id="KW-1133">Transmembrane helix</keyword>
<protein>
    <submittedName>
        <fullName evidence="2">Uncharacterized protein</fullName>
    </submittedName>
</protein>
<sequence>MTKEVGLYLFAVISCFRNGAMHLELRWTMMTYCNTKRLGDPTDFKPFLTSCLSLLLSNFTFFFFFFFWAGFCFLFVCFLFYHCFAFAFSQLFLVSFFFLRYQLFREKNTNCFLKIKKNKKQDKVNNYNKKYCLDWID</sequence>
<dbReference type="EMBL" id="ASPP01018494">
    <property type="protein sequence ID" value="ETO16194.1"/>
    <property type="molecule type" value="Genomic_DNA"/>
</dbReference>
<proteinExistence type="predicted"/>
<organism evidence="2 3">
    <name type="scientific">Reticulomyxa filosa</name>
    <dbReference type="NCBI Taxonomy" id="46433"/>
    <lineage>
        <taxon>Eukaryota</taxon>
        <taxon>Sar</taxon>
        <taxon>Rhizaria</taxon>
        <taxon>Retaria</taxon>
        <taxon>Foraminifera</taxon>
        <taxon>Monothalamids</taxon>
        <taxon>Reticulomyxidae</taxon>
        <taxon>Reticulomyxa</taxon>
    </lineage>
</organism>
<evidence type="ECO:0000313" key="3">
    <source>
        <dbReference type="Proteomes" id="UP000023152"/>
    </source>
</evidence>